<keyword evidence="3" id="KW-1185">Reference proteome</keyword>
<organism evidence="2 3">
    <name type="scientific">Podarcis lilfordi</name>
    <name type="common">Lilford's wall lizard</name>
    <dbReference type="NCBI Taxonomy" id="74358"/>
    <lineage>
        <taxon>Eukaryota</taxon>
        <taxon>Metazoa</taxon>
        <taxon>Chordata</taxon>
        <taxon>Craniata</taxon>
        <taxon>Vertebrata</taxon>
        <taxon>Euteleostomi</taxon>
        <taxon>Lepidosauria</taxon>
        <taxon>Squamata</taxon>
        <taxon>Bifurcata</taxon>
        <taxon>Unidentata</taxon>
        <taxon>Episquamata</taxon>
        <taxon>Laterata</taxon>
        <taxon>Lacertibaenia</taxon>
        <taxon>Lacertidae</taxon>
        <taxon>Podarcis</taxon>
    </lineage>
</organism>
<accession>A0AA35PJQ1</accession>
<protein>
    <submittedName>
        <fullName evidence="2">Uncharacterized protein</fullName>
    </submittedName>
</protein>
<feature type="region of interest" description="Disordered" evidence="1">
    <location>
        <begin position="1"/>
        <end position="21"/>
    </location>
</feature>
<dbReference type="Proteomes" id="UP001178461">
    <property type="component" value="Chromosome 12"/>
</dbReference>
<name>A0AA35PJQ1_9SAUR</name>
<dbReference type="AlphaFoldDB" id="A0AA35PJQ1"/>
<proteinExistence type="predicted"/>
<reference evidence="2" key="1">
    <citation type="submission" date="2022-12" db="EMBL/GenBank/DDBJ databases">
        <authorList>
            <person name="Alioto T."/>
            <person name="Alioto T."/>
            <person name="Gomez Garrido J."/>
        </authorList>
    </citation>
    <scope>NUCLEOTIDE SEQUENCE</scope>
</reference>
<evidence type="ECO:0000313" key="3">
    <source>
        <dbReference type="Proteomes" id="UP001178461"/>
    </source>
</evidence>
<evidence type="ECO:0000313" key="2">
    <source>
        <dbReference type="EMBL" id="CAI5788470.1"/>
    </source>
</evidence>
<sequence>MERRRSRGTTTATPSSHAGKKYQHVLDHGSYTKQKITNSDSKQVYSEASSTQTHCALACAQQESLPVNIYVC</sequence>
<evidence type="ECO:0000256" key="1">
    <source>
        <dbReference type="SAM" id="MobiDB-lite"/>
    </source>
</evidence>
<dbReference type="EMBL" id="OX395137">
    <property type="protein sequence ID" value="CAI5788470.1"/>
    <property type="molecule type" value="Genomic_DNA"/>
</dbReference>
<gene>
    <name evidence="2" type="ORF">PODLI_1B010104</name>
</gene>